<accession>A0A1G6KF39</accession>
<dbReference type="EMBL" id="FMYL01000017">
    <property type="protein sequence ID" value="SDC29441.1"/>
    <property type="molecule type" value="Genomic_DNA"/>
</dbReference>
<proteinExistence type="predicted"/>
<dbReference type="AlphaFoldDB" id="A0A1G6KF39"/>
<evidence type="ECO:0000313" key="2">
    <source>
        <dbReference type="Proteomes" id="UP000242501"/>
    </source>
</evidence>
<dbReference type="Proteomes" id="UP000242501">
    <property type="component" value="Unassembled WGS sequence"/>
</dbReference>
<sequence length="246" mass="28293">MSSPVWFSPIYSMKAQSTRRAFGTSFKGVFDYLEEFTLEKEFLERPIRGKEPPRLGEIRRQMIPFNDKLLGFYPIPLENAPTALYGYKLSPKIHPTFPGFFQTNDSLVVTDVCKALLEQFNLGEQIQFFPVPLYDAATNQPVNDETYYVMNIADWRSFLMPEFCEGRIKDRDVLKDGHNIYALPYGDEFDNAIALSAEASNCDLDLWHDPALEDSLFMSDRLKHALERAGFLANFHICATKLVHKQ</sequence>
<name>A0A1G6KF39_9GAMM</name>
<reference evidence="2" key="1">
    <citation type="submission" date="2016-09" db="EMBL/GenBank/DDBJ databases">
        <authorList>
            <person name="Varghese N."/>
            <person name="Submissions S."/>
        </authorList>
    </citation>
    <scope>NUCLEOTIDE SEQUENCE [LARGE SCALE GENOMIC DNA]</scope>
    <source>
        <strain evidence="2">ANC 4422</strain>
    </source>
</reference>
<evidence type="ECO:0000313" key="1">
    <source>
        <dbReference type="EMBL" id="SDC29441.1"/>
    </source>
</evidence>
<dbReference type="OrthoDB" id="8610081at2"/>
<dbReference type="RefSeq" id="WP_092750144.1">
    <property type="nucleotide sequence ID" value="NZ_FMYL01000017.1"/>
</dbReference>
<keyword evidence="2" id="KW-1185">Reference proteome</keyword>
<dbReference type="STRING" id="1219383.SAMN05421733_11711"/>
<organism evidence="1 2">
    <name type="scientific">Acinetobacter boissieri</name>
    <dbReference type="NCBI Taxonomy" id="1219383"/>
    <lineage>
        <taxon>Bacteria</taxon>
        <taxon>Pseudomonadati</taxon>
        <taxon>Pseudomonadota</taxon>
        <taxon>Gammaproteobacteria</taxon>
        <taxon>Moraxellales</taxon>
        <taxon>Moraxellaceae</taxon>
        <taxon>Acinetobacter</taxon>
    </lineage>
</organism>
<protein>
    <submittedName>
        <fullName evidence="1">Uncharacterized protein</fullName>
    </submittedName>
</protein>
<gene>
    <name evidence="1" type="ORF">SAMN05421733_11711</name>
</gene>